<name>A0A160T6C8_9CHLR</name>
<organism evidence="1 2">
    <name type="scientific">Candidatus Promineifilum breve</name>
    <dbReference type="NCBI Taxonomy" id="1806508"/>
    <lineage>
        <taxon>Bacteria</taxon>
        <taxon>Bacillati</taxon>
        <taxon>Chloroflexota</taxon>
        <taxon>Ardenticatenia</taxon>
        <taxon>Candidatus Promineifilales</taxon>
        <taxon>Candidatus Promineifilaceae</taxon>
        <taxon>Candidatus Promineifilum</taxon>
    </lineage>
</organism>
<dbReference type="Proteomes" id="UP000215027">
    <property type="component" value="Chromosome I"/>
</dbReference>
<dbReference type="EMBL" id="LN890655">
    <property type="protein sequence ID" value="CUS05089.2"/>
    <property type="molecule type" value="Genomic_DNA"/>
</dbReference>
<reference evidence="1" key="1">
    <citation type="submission" date="2016-01" db="EMBL/GenBank/DDBJ databases">
        <authorList>
            <person name="Mcilroy J.S."/>
            <person name="Karst M S."/>
            <person name="Albertsen M."/>
        </authorList>
    </citation>
    <scope>NUCLEOTIDE SEQUENCE</scope>
    <source>
        <strain evidence="1">Cfx-K</strain>
    </source>
</reference>
<evidence type="ECO:0000313" key="2">
    <source>
        <dbReference type="Proteomes" id="UP000215027"/>
    </source>
</evidence>
<dbReference type="KEGG" id="pbf:CFX0092_A3211"/>
<gene>
    <name evidence="1" type="ORF">CFX0092_A3211</name>
</gene>
<accession>A0A160T6C8</accession>
<evidence type="ECO:0000313" key="1">
    <source>
        <dbReference type="EMBL" id="CUS05089.2"/>
    </source>
</evidence>
<dbReference type="AlphaFoldDB" id="A0A160T6C8"/>
<sequence>MKPNHSRAMVRRKAQRGRSLFAFEGLKRTHGA</sequence>
<protein>
    <submittedName>
        <fullName evidence="1">Uncharacterized protein</fullName>
    </submittedName>
</protein>
<keyword evidence="2" id="KW-1185">Reference proteome</keyword>
<proteinExistence type="predicted"/>